<dbReference type="Pfam" id="PF01551">
    <property type="entry name" value="Peptidase_M23"/>
    <property type="match status" value="1"/>
</dbReference>
<dbReference type="InterPro" id="IPR011055">
    <property type="entry name" value="Dup_hybrid_motif"/>
</dbReference>
<dbReference type="AlphaFoldDB" id="A0A1I3NHA4"/>
<evidence type="ECO:0000313" key="3">
    <source>
        <dbReference type="EMBL" id="SFJ08545.1"/>
    </source>
</evidence>
<evidence type="ECO:0000256" key="1">
    <source>
        <dbReference type="ARBA" id="ARBA00022729"/>
    </source>
</evidence>
<dbReference type="EMBL" id="FORM01000004">
    <property type="protein sequence ID" value="SFJ08545.1"/>
    <property type="molecule type" value="Genomic_DNA"/>
</dbReference>
<name>A0A1I3NHA4_9FLAO</name>
<accession>A0A1I3NHA4</accession>
<dbReference type="PANTHER" id="PTHR21666">
    <property type="entry name" value="PEPTIDASE-RELATED"/>
    <property type="match status" value="1"/>
</dbReference>
<dbReference type="CDD" id="cd12797">
    <property type="entry name" value="M23_peptidase"/>
    <property type="match status" value="1"/>
</dbReference>
<evidence type="ECO:0000313" key="4">
    <source>
        <dbReference type="Proteomes" id="UP000199559"/>
    </source>
</evidence>
<dbReference type="STRING" id="1144750.SAMN05443431_104148"/>
<evidence type="ECO:0000259" key="2">
    <source>
        <dbReference type="Pfam" id="PF01551"/>
    </source>
</evidence>
<keyword evidence="1" id="KW-0732">Signal</keyword>
<proteinExistence type="predicted"/>
<dbReference type="InterPro" id="IPR016047">
    <property type="entry name" value="M23ase_b-sheet_dom"/>
</dbReference>
<gene>
    <name evidence="3" type="ORF">SAMN05443431_104148</name>
</gene>
<dbReference type="PANTHER" id="PTHR21666:SF289">
    <property type="entry name" value="L-ALA--D-GLU ENDOPEPTIDASE"/>
    <property type="match status" value="1"/>
</dbReference>
<feature type="domain" description="M23ase beta-sheet core" evidence="2">
    <location>
        <begin position="97"/>
        <end position="194"/>
    </location>
</feature>
<dbReference type="RefSeq" id="WP_090839245.1">
    <property type="nucleotide sequence ID" value="NZ_FORM01000004.1"/>
</dbReference>
<dbReference type="Proteomes" id="UP000199559">
    <property type="component" value="Unassembled WGS sequence"/>
</dbReference>
<dbReference type="InterPro" id="IPR050570">
    <property type="entry name" value="Cell_wall_metabolism_enzyme"/>
</dbReference>
<dbReference type="Gene3D" id="2.70.70.10">
    <property type="entry name" value="Glucose Permease (Domain IIA)"/>
    <property type="match status" value="1"/>
</dbReference>
<reference evidence="4" key="1">
    <citation type="submission" date="2016-10" db="EMBL/GenBank/DDBJ databases">
        <authorList>
            <person name="Varghese N."/>
            <person name="Submissions S."/>
        </authorList>
    </citation>
    <scope>NUCLEOTIDE SEQUENCE [LARGE SCALE GENOMIC DNA]</scope>
    <source>
        <strain evidence="4">DSM 28881</strain>
    </source>
</reference>
<organism evidence="3 4">
    <name type="scientific">Olleya namhaensis</name>
    <dbReference type="NCBI Taxonomy" id="1144750"/>
    <lineage>
        <taxon>Bacteria</taxon>
        <taxon>Pseudomonadati</taxon>
        <taxon>Bacteroidota</taxon>
        <taxon>Flavobacteriia</taxon>
        <taxon>Flavobacteriales</taxon>
        <taxon>Flavobacteriaceae</taxon>
    </lineage>
</organism>
<keyword evidence="4" id="KW-1185">Reference proteome</keyword>
<dbReference type="SUPFAM" id="SSF51261">
    <property type="entry name" value="Duplicated hybrid motif"/>
    <property type="match status" value="1"/>
</dbReference>
<dbReference type="GO" id="GO:0004222">
    <property type="term" value="F:metalloendopeptidase activity"/>
    <property type="evidence" value="ECO:0007669"/>
    <property type="project" value="TreeGrafter"/>
</dbReference>
<protein>
    <submittedName>
        <fullName evidence="3">Peptidase family M23</fullName>
    </submittedName>
</protein>
<sequence>MNSTTPSSFLSQWTGPALNVIDASIPKSDYIAIDLSKANQDLNTFDVASSSAWEIYMTNYLKAHNKQVAFGGYLETRNLYNRSAYFSAQAETEQRNIHIGLDLWCPANTAVLSCFDGTIHSFNNNTNFGDYGPTIIVKHTINNETFYTLYGHLNEASIANLKVGGTVAQGETIAHLGDASVNGDYAPHLHFQIILDIQDKTGDYPGVCCLNTLAFYKSNTVDPGPILGL</sequence>